<dbReference type="InterPro" id="IPR035445">
    <property type="entry name" value="GYF-like_dom_sf"/>
</dbReference>
<dbReference type="PROSITE" id="PS50829">
    <property type="entry name" value="GYF"/>
    <property type="match status" value="1"/>
</dbReference>
<dbReference type="InterPro" id="IPR051640">
    <property type="entry name" value="GRB10-interact_GYF"/>
</dbReference>
<proteinExistence type="predicted"/>
<evidence type="ECO:0000259" key="2">
    <source>
        <dbReference type="PROSITE" id="PS50829"/>
    </source>
</evidence>
<gene>
    <name evidence="3" type="primary">PTCHD2</name>
    <name evidence="3" type="ORF">Ciccas_005340</name>
</gene>
<name>A0ABD2Q9D2_9PLAT</name>
<dbReference type="SUPFAM" id="SSF55277">
    <property type="entry name" value="GYF domain"/>
    <property type="match status" value="1"/>
</dbReference>
<feature type="compositionally biased region" description="Polar residues" evidence="1">
    <location>
        <begin position="1"/>
        <end position="10"/>
    </location>
</feature>
<dbReference type="Proteomes" id="UP001626550">
    <property type="component" value="Unassembled WGS sequence"/>
</dbReference>
<feature type="region of interest" description="Disordered" evidence="1">
    <location>
        <begin position="405"/>
        <end position="430"/>
    </location>
</feature>
<feature type="compositionally biased region" description="Basic and acidic residues" evidence="1">
    <location>
        <begin position="405"/>
        <end position="415"/>
    </location>
</feature>
<keyword evidence="4" id="KW-1185">Reference proteome</keyword>
<feature type="region of interest" description="Disordered" evidence="1">
    <location>
        <begin position="442"/>
        <end position="494"/>
    </location>
</feature>
<organism evidence="3 4">
    <name type="scientific">Cichlidogyrus casuarinus</name>
    <dbReference type="NCBI Taxonomy" id="1844966"/>
    <lineage>
        <taxon>Eukaryota</taxon>
        <taxon>Metazoa</taxon>
        <taxon>Spiralia</taxon>
        <taxon>Lophotrochozoa</taxon>
        <taxon>Platyhelminthes</taxon>
        <taxon>Monogenea</taxon>
        <taxon>Monopisthocotylea</taxon>
        <taxon>Dactylogyridea</taxon>
        <taxon>Ancyrocephalidae</taxon>
        <taxon>Cichlidogyrus</taxon>
    </lineage>
</organism>
<dbReference type="PANTHER" id="PTHR14445:SF36">
    <property type="entry name" value="FI03272P-RELATED"/>
    <property type="match status" value="1"/>
</dbReference>
<sequence length="736" mass="82793">MKTPSTCSNQGHDEYTDPRGSRSSLGPNSREHSDAEDCSNGIGWRRVVPNRGRGGYTRSRFPSGSAQNGEEQGFTRTNDWNQQNPPLWRQRTTSGSERQSGRGFMRGGHSNNDFYKARGNGRGNRGFVGRGRGQFRNSYTEQEGEQVNGTGDGMQNSYHPSTEEKFFDDDDWVDAEEKAPQSLKQPEKPIWIYIDPQDKVQGPFTSNAMSQWFELNYLPQNLQLRRITEANFTTLEKLRAELGLTNPFVEEKLQPPIPEPEVKIEQPMALFSKFSPEEVEKYFMGFAQKEYSHLGEPRAITESLLKLGASDVMSCLSDASFLRATIEKYNQPKQPEPIDPTGDWQMVKPCKTVKKCTMNEGTGGFHFEIQPISVTEPIVQHQEEEEVVEDEQQRQQEDLVSQMKEVKLKEPQKEIPKKKKKKAVPEPVQDIEDSVQESAWISVSKSAKPVVDTAPTKKKKKTKKDTDAKSSAWEAEMERRKKEQLAKRETLEAEEAAYNQMLAEQERQEREEREAEARSAIHALERREKRWQQTNLVLETGLTAQPPRPMAPPPAKSFAQIQAEQYAEEAAAAARQVKGDKTASVTLNKPTGWASIAAVNTGVVPASLKKTVTPAPKKVTPVAAPQQIQQQQQQPPSIWNLDGGNTTAAGKKKRTKGQNGHAMKGGMEQLRTWCQNQLSNLPAINSAIDLPTVTSLVCDMENEAQVKDFMETSFGNSKKVKQFTNDFIQKKSKVSF</sequence>
<dbReference type="Gene3D" id="3.30.1490.40">
    <property type="match status" value="1"/>
</dbReference>
<feature type="region of interest" description="Disordered" evidence="1">
    <location>
        <begin position="1"/>
        <end position="165"/>
    </location>
</feature>
<feature type="compositionally biased region" description="Polar residues" evidence="1">
    <location>
        <begin position="60"/>
        <end position="98"/>
    </location>
</feature>
<dbReference type="AlphaFoldDB" id="A0ABD2Q9D2"/>
<dbReference type="PANTHER" id="PTHR14445">
    <property type="entry name" value="GRB10 INTERACTING GYF PROTEIN"/>
    <property type="match status" value="1"/>
</dbReference>
<dbReference type="Pfam" id="PF02213">
    <property type="entry name" value="GYF"/>
    <property type="match status" value="1"/>
</dbReference>
<feature type="domain" description="GYF" evidence="2">
    <location>
        <begin position="188"/>
        <end position="236"/>
    </location>
</feature>
<accession>A0ABD2Q9D2</accession>
<comment type="caution">
    <text evidence="3">The sequence shown here is derived from an EMBL/GenBank/DDBJ whole genome shotgun (WGS) entry which is preliminary data.</text>
</comment>
<evidence type="ECO:0000313" key="4">
    <source>
        <dbReference type="Proteomes" id="UP001626550"/>
    </source>
</evidence>
<keyword evidence="3" id="KW-0675">Receptor</keyword>
<feature type="compositionally biased region" description="Basic and acidic residues" evidence="1">
    <location>
        <begin position="476"/>
        <end position="491"/>
    </location>
</feature>
<feature type="compositionally biased region" description="Polar residues" evidence="1">
    <location>
        <begin position="138"/>
        <end position="160"/>
    </location>
</feature>
<feature type="compositionally biased region" description="Basic and acidic residues" evidence="1">
    <location>
        <begin position="11"/>
        <end position="20"/>
    </location>
</feature>
<protein>
    <submittedName>
        <fullName evidence="3">Hedgehog receptor</fullName>
    </submittedName>
</protein>
<evidence type="ECO:0000313" key="3">
    <source>
        <dbReference type="EMBL" id="KAL3316018.1"/>
    </source>
</evidence>
<reference evidence="3 4" key="1">
    <citation type="submission" date="2024-11" db="EMBL/GenBank/DDBJ databases">
        <title>Adaptive evolution of stress response genes in parasites aligns with host niche diversity.</title>
        <authorList>
            <person name="Hahn C."/>
            <person name="Resl P."/>
        </authorList>
    </citation>
    <scope>NUCLEOTIDE SEQUENCE [LARGE SCALE GENOMIC DNA]</scope>
    <source>
        <strain evidence="3">EGGRZ-B1_66</strain>
        <tissue evidence="3">Body</tissue>
    </source>
</reference>
<evidence type="ECO:0000256" key="1">
    <source>
        <dbReference type="SAM" id="MobiDB-lite"/>
    </source>
</evidence>
<dbReference type="SMART" id="SM00444">
    <property type="entry name" value="GYF"/>
    <property type="match status" value="1"/>
</dbReference>
<dbReference type="EMBL" id="JBJKFK010000619">
    <property type="protein sequence ID" value="KAL3316018.1"/>
    <property type="molecule type" value="Genomic_DNA"/>
</dbReference>
<feature type="compositionally biased region" description="Gly residues" evidence="1">
    <location>
        <begin position="120"/>
        <end position="132"/>
    </location>
</feature>
<dbReference type="InterPro" id="IPR003169">
    <property type="entry name" value="GYF"/>
</dbReference>